<evidence type="ECO:0000313" key="3">
    <source>
        <dbReference type="Proteomes" id="UP001652660"/>
    </source>
</evidence>
<dbReference type="RefSeq" id="XP_027066852.1">
    <property type="nucleotide sequence ID" value="XM_027211051.1"/>
</dbReference>
<dbReference type="InterPro" id="IPR015915">
    <property type="entry name" value="Kelch-typ_b-propeller"/>
</dbReference>
<dbReference type="GeneID" id="113692612"/>
<keyword evidence="3" id="KW-1185">Reference proteome</keyword>
<evidence type="ECO:0000313" key="5">
    <source>
        <dbReference type="RefSeq" id="XP_027066852.1"/>
    </source>
</evidence>
<evidence type="ECO:0000313" key="4">
    <source>
        <dbReference type="RefSeq" id="XP_027066851.1"/>
    </source>
</evidence>
<dbReference type="NCBIfam" id="TIGR01640">
    <property type="entry name" value="F_box_assoc_1"/>
    <property type="match status" value="1"/>
</dbReference>
<dbReference type="Gene3D" id="2.120.10.80">
    <property type="entry name" value="Kelch-type beta propeller"/>
    <property type="match status" value="1"/>
</dbReference>
<accession>A0A6P6SLU7</accession>
<dbReference type="InterPro" id="IPR036047">
    <property type="entry name" value="F-box-like_dom_sf"/>
</dbReference>
<organism evidence="3 4">
    <name type="scientific">Coffea arabica</name>
    <name type="common">Arabian coffee</name>
    <dbReference type="NCBI Taxonomy" id="13443"/>
    <lineage>
        <taxon>Eukaryota</taxon>
        <taxon>Viridiplantae</taxon>
        <taxon>Streptophyta</taxon>
        <taxon>Embryophyta</taxon>
        <taxon>Tracheophyta</taxon>
        <taxon>Spermatophyta</taxon>
        <taxon>Magnoliopsida</taxon>
        <taxon>eudicotyledons</taxon>
        <taxon>Gunneridae</taxon>
        <taxon>Pentapetalae</taxon>
        <taxon>asterids</taxon>
        <taxon>lamiids</taxon>
        <taxon>Gentianales</taxon>
        <taxon>Rubiaceae</taxon>
        <taxon>Ixoroideae</taxon>
        <taxon>Gardenieae complex</taxon>
        <taxon>Bertiereae - Coffeeae clade</taxon>
        <taxon>Coffeeae</taxon>
        <taxon>Coffea</taxon>
    </lineage>
</organism>
<dbReference type="InterPro" id="IPR013187">
    <property type="entry name" value="F-box-assoc_dom_typ3"/>
</dbReference>
<dbReference type="Proteomes" id="UP001652660">
    <property type="component" value="Chromosome 6c"/>
</dbReference>
<dbReference type="RefSeq" id="XP_027066851.1">
    <property type="nucleotide sequence ID" value="XM_027211050.1"/>
</dbReference>
<dbReference type="PROSITE" id="PS50181">
    <property type="entry name" value="FBOX"/>
    <property type="match status" value="1"/>
</dbReference>
<sequence length="401" mass="45852">MSERDAHIPAEVISYLLTFLPVKSLLRFKCVSKPWLALIDSPDFIKNHISRSLKTKRNLTLILGYASSIYTADFDSFQDDVAYPTKLTPPLSPSIDMPILVLGSCNGLLFLSTTLEDSIIWNPSTRKHQKLPPTSIEYPCGRFVWHSETGFGYDSVHDDYKVVRVTQFHLGWEDDFFQNEVKVYSLNSNQWRKIQDCPYFIRYLKLGGTFAGDALHWIAGNSPRLGTANQVAAFDIRSEEWHLLPLPKTLAGDFFMNLVVLGECIGLFCNYYRYHVDFWVMKEYGVRESWIKICSVVQPTHIQSFEQVKPIGYSNDGKQVLLEQNSSCLLWFDLQEKSVKSVRIHGGPKFFNTDVCLASLVKLPYSDVQQVHQKKKTQDRGNPKAGPKRDDFLSSGFKLVL</sequence>
<gene>
    <name evidence="4 5" type="primary">LOC113692612</name>
</gene>
<evidence type="ECO:0000259" key="2">
    <source>
        <dbReference type="PROSITE" id="PS50181"/>
    </source>
</evidence>
<name>A0A6P6SLU7_COFAR</name>
<dbReference type="AlphaFoldDB" id="A0A6P6SLU7"/>
<proteinExistence type="predicted"/>
<dbReference type="Pfam" id="PF00646">
    <property type="entry name" value="F-box"/>
    <property type="match status" value="1"/>
</dbReference>
<reference evidence="4 5" key="2">
    <citation type="submission" date="2025-04" db="UniProtKB">
        <authorList>
            <consortium name="RefSeq"/>
        </authorList>
    </citation>
    <scope>IDENTIFICATION</scope>
    <source>
        <tissue evidence="4 5">Leaves</tissue>
    </source>
</reference>
<dbReference type="InterPro" id="IPR017451">
    <property type="entry name" value="F-box-assoc_interact_dom"/>
</dbReference>
<dbReference type="SMART" id="SM00256">
    <property type="entry name" value="FBOX"/>
    <property type="match status" value="1"/>
</dbReference>
<dbReference type="InterPro" id="IPR050796">
    <property type="entry name" value="SCF_F-box_component"/>
</dbReference>
<protein>
    <submittedName>
        <fullName evidence="4 5">F-box protein CPR1-like</fullName>
    </submittedName>
</protein>
<dbReference type="SUPFAM" id="SSF117281">
    <property type="entry name" value="Kelch motif"/>
    <property type="match status" value="1"/>
</dbReference>
<feature type="compositionally biased region" description="Basic and acidic residues" evidence="1">
    <location>
        <begin position="376"/>
        <end position="391"/>
    </location>
</feature>
<dbReference type="Gene3D" id="1.20.1280.50">
    <property type="match status" value="1"/>
</dbReference>
<feature type="region of interest" description="Disordered" evidence="1">
    <location>
        <begin position="371"/>
        <end position="391"/>
    </location>
</feature>
<dbReference type="SUPFAM" id="SSF81383">
    <property type="entry name" value="F-box domain"/>
    <property type="match status" value="1"/>
</dbReference>
<dbReference type="Pfam" id="PF08268">
    <property type="entry name" value="FBA_3"/>
    <property type="match status" value="1"/>
</dbReference>
<dbReference type="PANTHER" id="PTHR31672">
    <property type="entry name" value="BNACNNG10540D PROTEIN"/>
    <property type="match status" value="1"/>
</dbReference>
<dbReference type="PANTHER" id="PTHR31672:SF13">
    <property type="entry name" value="F-BOX PROTEIN CPR30-LIKE"/>
    <property type="match status" value="1"/>
</dbReference>
<dbReference type="InterPro" id="IPR001810">
    <property type="entry name" value="F-box_dom"/>
</dbReference>
<feature type="domain" description="F-box" evidence="2">
    <location>
        <begin position="2"/>
        <end position="48"/>
    </location>
</feature>
<reference evidence="3" key="1">
    <citation type="journal article" date="2025" name="Foods">
        <title>Unveiling the Microbial Signatures of Arabica Coffee Cherries: Insights into Ripeness Specific Diversity, Functional Traits, and Implications for Quality and Safety.</title>
        <authorList>
            <consortium name="RefSeq"/>
            <person name="Tenea G.N."/>
            <person name="Cifuentes V."/>
            <person name="Reyes P."/>
            <person name="Cevallos-Vallejos M."/>
        </authorList>
    </citation>
    <scope>NUCLEOTIDE SEQUENCE [LARGE SCALE GENOMIC DNA]</scope>
</reference>
<dbReference type="OrthoDB" id="591557at2759"/>
<evidence type="ECO:0000256" key="1">
    <source>
        <dbReference type="SAM" id="MobiDB-lite"/>
    </source>
</evidence>